<proteinExistence type="predicted"/>
<organism evidence="2 3">
    <name type="scientific">Xylocopa violacea</name>
    <name type="common">Violet carpenter bee</name>
    <name type="synonym">Apis violacea</name>
    <dbReference type="NCBI Taxonomy" id="135666"/>
    <lineage>
        <taxon>Eukaryota</taxon>
        <taxon>Metazoa</taxon>
        <taxon>Ecdysozoa</taxon>
        <taxon>Arthropoda</taxon>
        <taxon>Hexapoda</taxon>
        <taxon>Insecta</taxon>
        <taxon>Pterygota</taxon>
        <taxon>Neoptera</taxon>
        <taxon>Endopterygota</taxon>
        <taxon>Hymenoptera</taxon>
        <taxon>Apocrita</taxon>
        <taxon>Aculeata</taxon>
        <taxon>Apoidea</taxon>
        <taxon>Anthophila</taxon>
        <taxon>Apidae</taxon>
        <taxon>Xylocopa</taxon>
        <taxon>Xylocopa</taxon>
    </lineage>
</organism>
<reference evidence="2 3" key="1">
    <citation type="submission" date="2024-08" db="EMBL/GenBank/DDBJ databases">
        <authorList>
            <person name="Will J Nash"/>
            <person name="Angela Man"/>
            <person name="Seanna McTaggart"/>
            <person name="Kendall Baker"/>
            <person name="Tom Barker"/>
            <person name="Leah Catchpole"/>
            <person name="Alex Durrant"/>
            <person name="Karim Gharbi"/>
            <person name="Naomi Irish"/>
            <person name="Gemy Kaithakottil"/>
            <person name="Debby Ku"/>
            <person name="Aaliyah Providence"/>
            <person name="Felix Shaw"/>
            <person name="David Swarbreck"/>
            <person name="Chris Watkins"/>
            <person name="Ann M. McCartney"/>
            <person name="Giulio Formenti"/>
            <person name="Alice Mouton"/>
            <person name="Noel Vella"/>
            <person name="Bjorn M von Reumont"/>
            <person name="Adriana Vella"/>
            <person name="Wilfried Haerty"/>
        </authorList>
    </citation>
    <scope>NUCLEOTIDE SEQUENCE [LARGE SCALE GENOMIC DNA]</scope>
</reference>
<sequence length="160" mass="18016">MSSYQGGLLLLMLNLALMLYPSGSKSSNSEFAEILHRPIRSFGFPEESTAALYFTFAVPLEEPYKAVTIADFFEATYTLPTNFSQDFAVYNTESRRKRRSLDRATLYQVIEKKFTKPTSSRHERLPQDVLQAEVAGRNGSCANYRPRCPVGLFDLIGVLG</sequence>
<evidence type="ECO:0000256" key="1">
    <source>
        <dbReference type="SAM" id="SignalP"/>
    </source>
</evidence>
<dbReference type="EMBL" id="CAXAJV020001290">
    <property type="protein sequence ID" value="CAL7939733.1"/>
    <property type="molecule type" value="Genomic_DNA"/>
</dbReference>
<keyword evidence="1" id="KW-0732">Signal</keyword>
<gene>
    <name evidence="2" type="ORF">XYLVIOL_LOCUS4062</name>
</gene>
<evidence type="ECO:0000313" key="2">
    <source>
        <dbReference type="EMBL" id="CAL7939733.1"/>
    </source>
</evidence>
<evidence type="ECO:0000313" key="3">
    <source>
        <dbReference type="Proteomes" id="UP001642520"/>
    </source>
</evidence>
<feature type="chain" id="PRO_5047323691" evidence="1">
    <location>
        <begin position="27"/>
        <end position="160"/>
    </location>
</feature>
<feature type="signal peptide" evidence="1">
    <location>
        <begin position="1"/>
        <end position="26"/>
    </location>
</feature>
<dbReference type="Proteomes" id="UP001642520">
    <property type="component" value="Unassembled WGS sequence"/>
</dbReference>
<comment type="caution">
    <text evidence="2">The sequence shown here is derived from an EMBL/GenBank/DDBJ whole genome shotgun (WGS) entry which is preliminary data.</text>
</comment>
<dbReference type="PANTHER" id="PTHR21398:SF6">
    <property type="entry name" value="AGAP007094-PA"/>
    <property type="match status" value="1"/>
</dbReference>
<dbReference type="PANTHER" id="PTHR21398">
    <property type="entry name" value="AGAP007094-PA"/>
    <property type="match status" value="1"/>
</dbReference>
<protein>
    <submittedName>
        <fullName evidence="2">Uncharacterized protein</fullName>
    </submittedName>
</protein>
<keyword evidence="3" id="KW-1185">Reference proteome</keyword>
<name>A0ABP1NFH5_XYLVO</name>
<accession>A0ABP1NFH5</accession>